<accession>A0A956SDC4</accession>
<dbReference type="Pfam" id="PF01590">
    <property type="entry name" value="GAF"/>
    <property type="match status" value="2"/>
</dbReference>
<dbReference type="AlphaFoldDB" id="A0A956SDC4"/>
<feature type="domain" description="GAF" evidence="2">
    <location>
        <begin position="378"/>
        <end position="518"/>
    </location>
</feature>
<comment type="caution">
    <text evidence="3">The sequence shown here is derived from an EMBL/GenBank/DDBJ whole genome shotgun (WGS) entry which is preliminary data.</text>
</comment>
<organism evidence="3 4">
    <name type="scientific">Eiseniibacteriota bacterium</name>
    <dbReference type="NCBI Taxonomy" id="2212470"/>
    <lineage>
        <taxon>Bacteria</taxon>
        <taxon>Candidatus Eiseniibacteriota</taxon>
    </lineage>
</organism>
<feature type="domain" description="GAF" evidence="2">
    <location>
        <begin position="211"/>
        <end position="357"/>
    </location>
</feature>
<feature type="region of interest" description="Disordered" evidence="1">
    <location>
        <begin position="1"/>
        <end position="34"/>
    </location>
</feature>
<evidence type="ECO:0000313" key="4">
    <source>
        <dbReference type="Proteomes" id="UP000739538"/>
    </source>
</evidence>
<reference evidence="3" key="2">
    <citation type="journal article" date="2021" name="Microbiome">
        <title>Successional dynamics and alternative stable states in a saline activated sludge microbial community over 9 years.</title>
        <authorList>
            <person name="Wang Y."/>
            <person name="Ye J."/>
            <person name="Ju F."/>
            <person name="Liu L."/>
            <person name="Boyd J.A."/>
            <person name="Deng Y."/>
            <person name="Parks D.H."/>
            <person name="Jiang X."/>
            <person name="Yin X."/>
            <person name="Woodcroft B.J."/>
            <person name="Tyson G.W."/>
            <person name="Hugenholtz P."/>
            <person name="Polz M.F."/>
            <person name="Zhang T."/>
        </authorList>
    </citation>
    <scope>NUCLEOTIDE SEQUENCE</scope>
    <source>
        <strain evidence="3">HKST-UBA02</strain>
    </source>
</reference>
<dbReference type="SMART" id="SM00065">
    <property type="entry name" value="GAF"/>
    <property type="match status" value="2"/>
</dbReference>
<dbReference type="Proteomes" id="UP000739538">
    <property type="component" value="Unassembled WGS sequence"/>
</dbReference>
<protein>
    <submittedName>
        <fullName evidence="3">GAF domain-containing protein</fullName>
    </submittedName>
</protein>
<dbReference type="Gene3D" id="3.30.450.40">
    <property type="match status" value="3"/>
</dbReference>
<dbReference type="InterPro" id="IPR029016">
    <property type="entry name" value="GAF-like_dom_sf"/>
</dbReference>
<evidence type="ECO:0000313" key="3">
    <source>
        <dbReference type="EMBL" id="MCA9756231.1"/>
    </source>
</evidence>
<gene>
    <name evidence="3" type="ORF">KDA27_10535</name>
</gene>
<proteinExistence type="predicted"/>
<sequence>MTDATPGNPSPPDHALEGTDIHGSPAQAAPSPHTTLGEDIFELIQEGVAVLDPSLSIQLANPAFRRQLRIDMTAQPRPSVANHPLVAGHVLNSLEPRTLFDVLKQTIETGVRLGPIEVEFQFDGSEQRERFSVQAKRRLSVNEQAERIILWVKPIVRSIESSVVTPIASPIESSEPEGTFPNAAPDAGTEGANAVQQDVASLVRAFDLFTDFGRLCSHVLDLACEVAHAGSGSLMLVQPNGRELGIVASHGLSDQVISGTRLPLGEGIAGRVAETGEPLLLDGRVGDSRFRGVGGRPEVFSSVCVPIKTNGQVLGVLSLNSAPNGGPFDEATRERTAELALQLGSVLRHSHQFQTMKQRSNQLAIRAEIEAIAYANEDLETKLRKVLPSIERLLHVDTCQIWLVDPEKTSLSLMSSLGLQTMGPGRVTIPLGVGLVGWAAKQAYPATLTTKSHRDPNSSRGFTTLAIPMRDGNETLGVLVVEDGQGSEKAGDLRELVVTIAEAIARVIRDTEFQDESKRRLTVLSALSEIGLAMTDSPDSASFAKLAAYCAVTILERDIAFVRLAPGAITNRVTQASELEVLAAHGISAPQSDEPLGQLEEHLIDQVINTGELRRDLDITAPEMKAMMDEADVRAALCIPLMSGDTLIGTISVFGVGASPTSADRANELEIGERLGDYAAAAARRFVLLAS</sequence>
<dbReference type="EMBL" id="JAGQHS010000046">
    <property type="protein sequence ID" value="MCA9756231.1"/>
    <property type="molecule type" value="Genomic_DNA"/>
</dbReference>
<dbReference type="SUPFAM" id="SSF55781">
    <property type="entry name" value="GAF domain-like"/>
    <property type="match status" value="3"/>
</dbReference>
<evidence type="ECO:0000259" key="2">
    <source>
        <dbReference type="SMART" id="SM00065"/>
    </source>
</evidence>
<evidence type="ECO:0000256" key="1">
    <source>
        <dbReference type="SAM" id="MobiDB-lite"/>
    </source>
</evidence>
<dbReference type="InterPro" id="IPR003018">
    <property type="entry name" value="GAF"/>
</dbReference>
<name>A0A956SDC4_UNCEI</name>
<reference evidence="3" key="1">
    <citation type="submission" date="2020-04" db="EMBL/GenBank/DDBJ databases">
        <authorList>
            <person name="Zhang T."/>
        </authorList>
    </citation>
    <scope>NUCLEOTIDE SEQUENCE</scope>
    <source>
        <strain evidence="3">HKST-UBA02</strain>
    </source>
</reference>